<sequence length="279" mass="32893">MKHLISFAVGGSSKFLTSKFVNQVLVHINGFQSFTVEQPRVIDYDFISKTYNRVPVNRHGNFVHYYLPWNLKDNFVLEKKPLSFPVNKPISRLELKKNVVVDFDLPFTPQLMLDAGVYYVEKEKAPLASYCAWMCGNLQMNWFLLSHGIDADCSLFKNKILSFICNKENLHRFESFDFQLLFRWGILEQAYADVPICGDLIELDSILNTSLRSAEIFSNLIYDYNQKNVFKRKDLIDWILKEESRYEDMMKLKILHEGVWKEFQYVYNIYDVESIKNNI</sequence>
<evidence type="ECO:0000313" key="2">
    <source>
        <dbReference type="Proteomes" id="UP000605970"/>
    </source>
</evidence>
<evidence type="ECO:0000313" key="1">
    <source>
        <dbReference type="EMBL" id="KAF7635797.1"/>
    </source>
</evidence>
<proteinExistence type="predicted"/>
<reference evidence="1" key="1">
    <citation type="journal article" date="2020" name="Ecol. Evol.">
        <title>Genome structure and content of the rice root-knot nematode (Meloidogyne graminicola).</title>
        <authorList>
            <person name="Phan N.T."/>
            <person name="Danchin E.G.J."/>
            <person name="Klopp C."/>
            <person name="Perfus-Barbeoch L."/>
            <person name="Kozlowski D.K."/>
            <person name="Koutsovoulos G.D."/>
            <person name="Lopez-Roques C."/>
            <person name="Bouchez O."/>
            <person name="Zahm M."/>
            <person name="Besnard G."/>
            <person name="Bellafiore S."/>
        </authorList>
    </citation>
    <scope>NUCLEOTIDE SEQUENCE</scope>
    <source>
        <strain evidence="1">VN-18</strain>
    </source>
</reference>
<accession>A0A8S9ZRX8</accession>
<gene>
    <name evidence="1" type="ORF">Mgra_00004709</name>
</gene>
<name>A0A8S9ZRX8_9BILA</name>
<dbReference type="AlphaFoldDB" id="A0A8S9ZRX8"/>
<protein>
    <submittedName>
        <fullName evidence="1">Uncharacterized protein</fullName>
    </submittedName>
</protein>
<dbReference type="Proteomes" id="UP000605970">
    <property type="component" value="Unassembled WGS sequence"/>
</dbReference>
<organism evidence="1 2">
    <name type="scientific">Meloidogyne graminicola</name>
    <dbReference type="NCBI Taxonomy" id="189291"/>
    <lineage>
        <taxon>Eukaryota</taxon>
        <taxon>Metazoa</taxon>
        <taxon>Ecdysozoa</taxon>
        <taxon>Nematoda</taxon>
        <taxon>Chromadorea</taxon>
        <taxon>Rhabditida</taxon>
        <taxon>Tylenchina</taxon>
        <taxon>Tylenchomorpha</taxon>
        <taxon>Tylenchoidea</taxon>
        <taxon>Meloidogynidae</taxon>
        <taxon>Meloidogyninae</taxon>
        <taxon>Meloidogyne</taxon>
    </lineage>
</organism>
<dbReference type="EMBL" id="JABEBT010000037">
    <property type="protein sequence ID" value="KAF7635797.1"/>
    <property type="molecule type" value="Genomic_DNA"/>
</dbReference>
<keyword evidence="2" id="KW-1185">Reference proteome</keyword>
<comment type="caution">
    <text evidence="1">The sequence shown here is derived from an EMBL/GenBank/DDBJ whole genome shotgun (WGS) entry which is preliminary data.</text>
</comment>